<feature type="transmembrane region" description="Helical" evidence="8">
    <location>
        <begin position="68"/>
        <end position="93"/>
    </location>
</feature>
<comment type="caution">
    <text evidence="9">The sequence shown here is derived from an EMBL/GenBank/DDBJ whole genome shotgun (WGS) entry which is preliminary data.</text>
</comment>
<organism evidence="9 10">
    <name type="scientific">Leucobacter tardus</name>
    <dbReference type="NCBI Taxonomy" id="501483"/>
    <lineage>
        <taxon>Bacteria</taxon>
        <taxon>Bacillati</taxon>
        <taxon>Actinomycetota</taxon>
        <taxon>Actinomycetes</taxon>
        <taxon>Micrococcales</taxon>
        <taxon>Microbacteriaceae</taxon>
        <taxon>Leucobacter</taxon>
    </lineage>
</organism>
<evidence type="ECO:0000256" key="3">
    <source>
        <dbReference type="ARBA" id="ARBA00022448"/>
    </source>
</evidence>
<feature type="transmembrane region" description="Helical" evidence="8">
    <location>
        <begin position="125"/>
        <end position="145"/>
    </location>
</feature>
<comment type="subcellular location">
    <subcellularLocation>
        <location evidence="1 8">Cell membrane</location>
        <topology evidence="1 8">Multi-pass membrane protein</topology>
    </subcellularLocation>
</comment>
<dbReference type="EMBL" id="JAGFBF010000004">
    <property type="protein sequence ID" value="MBO2989525.1"/>
    <property type="molecule type" value="Genomic_DNA"/>
</dbReference>
<keyword evidence="7 8" id="KW-0472">Membrane</keyword>
<dbReference type="AlphaFoldDB" id="A0A939QC87"/>
<evidence type="ECO:0000256" key="1">
    <source>
        <dbReference type="ARBA" id="ARBA00004651"/>
    </source>
</evidence>
<feature type="transmembrane region" description="Helical" evidence="8">
    <location>
        <begin position="26"/>
        <end position="48"/>
    </location>
</feature>
<dbReference type="PANTHER" id="PTHR30269:SF37">
    <property type="entry name" value="MEMBRANE TRANSPORTER PROTEIN"/>
    <property type="match status" value="1"/>
</dbReference>
<keyword evidence="10" id="KW-1185">Reference proteome</keyword>
<keyword evidence="4 8" id="KW-1003">Cell membrane</keyword>
<sequence>MRYVSRVWRPVQYLSRHSRISRVSRLPNVGLLGTALIIAAAVLIGTVLQRLSGTGVGLVVAPVLSLLLGPAFGVLVTNMTTIVSGLLIMFAVWTRIDWRAYLFIAPAAVIGAWPGAWLVSALPSGWLSIMLGSLVVLALLVTVTMRRLPEWKHRSAAVIAGFFGGFFNTTSGVAAPVMVIYSRVSRWDQLKFSATLQPIFMTMGAASVTSKLVVGSVGEHAALELPLIGLIIGIPTTVVIGIMIGTALVRHVSVHAARRLALTLAALGGAAAIVRGAIEVVAG</sequence>
<dbReference type="Proteomes" id="UP000668403">
    <property type="component" value="Unassembled WGS sequence"/>
</dbReference>
<name>A0A939QC87_9MICO</name>
<reference evidence="9" key="1">
    <citation type="submission" date="2021-03" db="EMBL/GenBank/DDBJ databases">
        <title>Leucobacter chromiisoli sp. nov., isolated from chromium-containing soil of chemical plant.</title>
        <authorList>
            <person name="Xu Z."/>
        </authorList>
    </citation>
    <scope>NUCLEOTIDE SEQUENCE</scope>
    <source>
        <strain evidence="9">K 70/01</strain>
    </source>
</reference>
<evidence type="ECO:0000256" key="7">
    <source>
        <dbReference type="ARBA" id="ARBA00023136"/>
    </source>
</evidence>
<accession>A0A939QC87</accession>
<feature type="transmembrane region" description="Helical" evidence="8">
    <location>
        <begin position="227"/>
        <end position="248"/>
    </location>
</feature>
<gene>
    <name evidence="9" type="ORF">J4H85_05900</name>
</gene>
<feature type="transmembrane region" description="Helical" evidence="8">
    <location>
        <begin position="100"/>
        <end position="119"/>
    </location>
</feature>
<dbReference type="GO" id="GO:0005886">
    <property type="term" value="C:plasma membrane"/>
    <property type="evidence" value="ECO:0007669"/>
    <property type="project" value="UniProtKB-SubCell"/>
</dbReference>
<feature type="transmembrane region" description="Helical" evidence="8">
    <location>
        <begin position="260"/>
        <end position="278"/>
    </location>
</feature>
<evidence type="ECO:0000256" key="4">
    <source>
        <dbReference type="ARBA" id="ARBA00022475"/>
    </source>
</evidence>
<feature type="transmembrane region" description="Helical" evidence="8">
    <location>
        <begin position="157"/>
        <end position="181"/>
    </location>
</feature>
<dbReference type="InterPro" id="IPR002781">
    <property type="entry name" value="TM_pro_TauE-like"/>
</dbReference>
<proteinExistence type="inferred from homology"/>
<evidence type="ECO:0000313" key="10">
    <source>
        <dbReference type="Proteomes" id="UP000668403"/>
    </source>
</evidence>
<evidence type="ECO:0000313" key="9">
    <source>
        <dbReference type="EMBL" id="MBO2989525.1"/>
    </source>
</evidence>
<keyword evidence="6 8" id="KW-1133">Transmembrane helix</keyword>
<comment type="similarity">
    <text evidence="2 8">Belongs to the 4-toluene sulfonate uptake permease (TSUP) (TC 2.A.102) family.</text>
</comment>
<keyword evidence="5 8" id="KW-0812">Transmembrane</keyword>
<dbReference type="Pfam" id="PF01925">
    <property type="entry name" value="TauE"/>
    <property type="match status" value="1"/>
</dbReference>
<evidence type="ECO:0000256" key="8">
    <source>
        <dbReference type="RuleBase" id="RU363041"/>
    </source>
</evidence>
<dbReference type="PANTHER" id="PTHR30269">
    <property type="entry name" value="TRANSMEMBRANE PROTEIN YFCA"/>
    <property type="match status" value="1"/>
</dbReference>
<evidence type="ECO:0000256" key="5">
    <source>
        <dbReference type="ARBA" id="ARBA00022692"/>
    </source>
</evidence>
<evidence type="ECO:0000256" key="6">
    <source>
        <dbReference type="ARBA" id="ARBA00022989"/>
    </source>
</evidence>
<protein>
    <recommendedName>
        <fullName evidence="8">Probable membrane transporter protein</fullName>
    </recommendedName>
</protein>
<dbReference type="InterPro" id="IPR052017">
    <property type="entry name" value="TSUP"/>
</dbReference>
<evidence type="ECO:0000256" key="2">
    <source>
        <dbReference type="ARBA" id="ARBA00009142"/>
    </source>
</evidence>
<keyword evidence="3" id="KW-0813">Transport</keyword>